<proteinExistence type="predicted"/>
<protein>
    <recommendedName>
        <fullName evidence="4">4-vinyl reductase 4VR domain-containing protein</fullName>
    </recommendedName>
</protein>
<organism evidence="2 3">
    <name type="scientific">Microbulbifer taiwanensis</name>
    <dbReference type="NCBI Taxonomy" id="986746"/>
    <lineage>
        <taxon>Bacteria</taxon>
        <taxon>Pseudomonadati</taxon>
        <taxon>Pseudomonadota</taxon>
        <taxon>Gammaproteobacteria</taxon>
        <taxon>Cellvibrionales</taxon>
        <taxon>Microbulbiferaceae</taxon>
        <taxon>Microbulbifer</taxon>
    </lineage>
</organism>
<name>A0ABW1YQA8_9GAMM</name>
<dbReference type="RefSeq" id="WP_193191268.1">
    <property type="nucleotide sequence ID" value="NZ_JACZFR010000017.1"/>
</dbReference>
<accession>A0ABW1YQA8</accession>
<evidence type="ECO:0000256" key="1">
    <source>
        <dbReference type="SAM" id="MobiDB-lite"/>
    </source>
</evidence>
<feature type="region of interest" description="Disordered" evidence="1">
    <location>
        <begin position="78"/>
        <end position="113"/>
    </location>
</feature>
<dbReference type="EMBL" id="JBHSVR010000001">
    <property type="protein sequence ID" value="MFC6634865.1"/>
    <property type="molecule type" value="Genomic_DNA"/>
</dbReference>
<dbReference type="InterPro" id="IPR024096">
    <property type="entry name" value="NO_sig/Golgi_transp_ligand-bd"/>
</dbReference>
<evidence type="ECO:0000313" key="3">
    <source>
        <dbReference type="Proteomes" id="UP001596425"/>
    </source>
</evidence>
<evidence type="ECO:0000313" key="2">
    <source>
        <dbReference type="EMBL" id="MFC6634865.1"/>
    </source>
</evidence>
<evidence type="ECO:0008006" key="4">
    <source>
        <dbReference type="Google" id="ProtNLM"/>
    </source>
</evidence>
<feature type="compositionally biased region" description="Low complexity" evidence="1">
    <location>
        <begin position="81"/>
        <end position="92"/>
    </location>
</feature>
<comment type="caution">
    <text evidence="2">The sequence shown here is derived from an EMBL/GenBank/DDBJ whole genome shotgun (WGS) entry which is preliminary data.</text>
</comment>
<dbReference type="SUPFAM" id="SSF111126">
    <property type="entry name" value="Ligand-binding domain in the NO signalling and Golgi transport"/>
    <property type="match status" value="1"/>
</dbReference>
<reference evidence="3" key="1">
    <citation type="journal article" date="2019" name="Int. J. Syst. Evol. Microbiol.">
        <title>The Global Catalogue of Microorganisms (GCM) 10K type strain sequencing project: providing services to taxonomists for standard genome sequencing and annotation.</title>
        <authorList>
            <consortium name="The Broad Institute Genomics Platform"/>
            <consortium name="The Broad Institute Genome Sequencing Center for Infectious Disease"/>
            <person name="Wu L."/>
            <person name="Ma J."/>
        </authorList>
    </citation>
    <scope>NUCLEOTIDE SEQUENCE [LARGE SCALE GENOMIC DNA]</scope>
    <source>
        <strain evidence="3">CGMCC 1.13718</strain>
    </source>
</reference>
<sequence length="259" mass="28359">MEVEFTVLSDRREGLLRELGNLIIHSGFSLVRQRMSTIESGVQLWLRVSGREDRLLELEERLGSHPLVLSFESEHQVTDGPAAPVAPAAKPVMPKRPPQGVGRSLQGGRGAGPAVGQIEAELPGLAQDYPRIFPRLLSMQGKLPEGQKSPSMEFAGRRVGAWVYKRDYALGGKLDLSGALKHIALPAMRNLLSTDLKENSLRVKNNPLCMPGSHCRNGEFFCGFLRGLLDESGVGGQVTVREIYCRSDGAEDCVFEIVN</sequence>
<gene>
    <name evidence="2" type="ORF">ACFQBM_16375</name>
</gene>
<keyword evidence="3" id="KW-1185">Reference proteome</keyword>
<dbReference type="Gene3D" id="3.30.1380.20">
    <property type="entry name" value="Trafficking protein particle complex subunit 3"/>
    <property type="match status" value="1"/>
</dbReference>
<dbReference type="Proteomes" id="UP001596425">
    <property type="component" value="Unassembled WGS sequence"/>
</dbReference>